<dbReference type="AlphaFoldDB" id="A0A212BZ48"/>
<evidence type="ECO:0000313" key="2">
    <source>
        <dbReference type="Proteomes" id="UP000242450"/>
    </source>
</evidence>
<keyword evidence="2" id="KW-1185">Reference proteome</keyword>
<organism evidence="1 2">
    <name type="scientific">Cervus elaphus hippelaphus</name>
    <name type="common">European red deer</name>
    <dbReference type="NCBI Taxonomy" id="46360"/>
    <lineage>
        <taxon>Eukaryota</taxon>
        <taxon>Metazoa</taxon>
        <taxon>Chordata</taxon>
        <taxon>Craniata</taxon>
        <taxon>Vertebrata</taxon>
        <taxon>Euteleostomi</taxon>
        <taxon>Mammalia</taxon>
        <taxon>Eutheria</taxon>
        <taxon>Laurasiatheria</taxon>
        <taxon>Artiodactyla</taxon>
        <taxon>Ruminantia</taxon>
        <taxon>Pecora</taxon>
        <taxon>Cervidae</taxon>
        <taxon>Cervinae</taxon>
        <taxon>Cervus</taxon>
    </lineage>
</organism>
<gene>
    <name evidence="1" type="ORF">Celaphus_00019610</name>
</gene>
<dbReference type="EMBL" id="MKHE01000035">
    <property type="protein sequence ID" value="OWJ99015.1"/>
    <property type="molecule type" value="Genomic_DNA"/>
</dbReference>
<evidence type="ECO:0000313" key="1">
    <source>
        <dbReference type="EMBL" id="OWJ99015.1"/>
    </source>
</evidence>
<protein>
    <submittedName>
        <fullName evidence="1">Uncharacterized protein</fullName>
    </submittedName>
</protein>
<name>A0A212BZ48_CEREH</name>
<proteinExistence type="predicted"/>
<dbReference type="Proteomes" id="UP000242450">
    <property type="component" value="Chromosome Y"/>
</dbReference>
<sequence>MPCTAGTLQPPGGTAGKEVSLYIVEAVGGSGGALVDGDEAGIGQALTALQMEVFACCEEEEEVEQSRSMCRSGGVRVFGEGRGRVLQAADGSVLLGIGPSHQYPKSSTVVMLLYH</sequence>
<reference evidence="1 2" key="1">
    <citation type="journal article" date="2018" name="Mol. Genet. Genomics">
        <title>The red deer Cervus elaphus genome CerEla1.0: sequencing, annotating, genes, and chromosomes.</title>
        <authorList>
            <person name="Bana N.A."/>
            <person name="Nyiri A."/>
            <person name="Nagy J."/>
            <person name="Frank K."/>
            <person name="Nagy T."/>
            <person name="Steger V."/>
            <person name="Schiller M."/>
            <person name="Lakatos P."/>
            <person name="Sugar L."/>
            <person name="Horn P."/>
            <person name="Barta E."/>
            <person name="Orosz L."/>
        </authorList>
    </citation>
    <scope>NUCLEOTIDE SEQUENCE [LARGE SCALE GENOMIC DNA]</scope>
    <source>
        <strain evidence="1">Hungarian</strain>
    </source>
</reference>
<comment type="caution">
    <text evidence="1">The sequence shown here is derived from an EMBL/GenBank/DDBJ whole genome shotgun (WGS) entry which is preliminary data.</text>
</comment>
<accession>A0A212BZ48</accession>